<dbReference type="EMBL" id="RRCN01000001">
    <property type="protein sequence ID" value="RRJ65176.1"/>
    <property type="molecule type" value="Genomic_DNA"/>
</dbReference>
<sequence length="92" mass="10567">MRRMAAFFLSVLVVIIGILFLLEKTKYTSMQTEILDEVSKDDTVKISMERYSDHARISIKDKEVVEKIFADLSSIELKKVKDSSSVLQLPEK</sequence>
<keyword evidence="2" id="KW-1185">Reference proteome</keyword>
<organism evidence="1 2">
    <name type="scientific">Paenibacillus oralis</name>
    <dbReference type="NCBI Taxonomy" id="2490856"/>
    <lineage>
        <taxon>Bacteria</taxon>
        <taxon>Bacillati</taxon>
        <taxon>Bacillota</taxon>
        <taxon>Bacilli</taxon>
        <taxon>Bacillales</taxon>
        <taxon>Paenibacillaceae</taxon>
        <taxon>Paenibacillus</taxon>
    </lineage>
</organism>
<proteinExistence type="predicted"/>
<dbReference type="OrthoDB" id="2667042at2"/>
<dbReference type="AlphaFoldDB" id="A0A3P3U5Z8"/>
<accession>A0A3P3U5Z8</accession>
<gene>
    <name evidence="1" type="ORF">EHV15_21360</name>
</gene>
<evidence type="ECO:0000313" key="1">
    <source>
        <dbReference type="EMBL" id="RRJ65176.1"/>
    </source>
</evidence>
<comment type="caution">
    <text evidence="1">The sequence shown here is derived from an EMBL/GenBank/DDBJ whole genome shotgun (WGS) entry which is preliminary data.</text>
</comment>
<protein>
    <submittedName>
        <fullName evidence="1">Uncharacterized protein</fullName>
    </submittedName>
</protein>
<dbReference type="Proteomes" id="UP000267017">
    <property type="component" value="Unassembled WGS sequence"/>
</dbReference>
<dbReference type="RefSeq" id="WP_128632987.1">
    <property type="nucleotide sequence ID" value="NZ_RRCN01000001.1"/>
</dbReference>
<evidence type="ECO:0000313" key="2">
    <source>
        <dbReference type="Proteomes" id="UP000267017"/>
    </source>
</evidence>
<reference evidence="1 2" key="1">
    <citation type="submission" date="2018-11" db="EMBL/GenBank/DDBJ databases">
        <title>Genome sequencing of Paenibacillus sp. KCOM 3021 (= ChDC PVNT-B20).</title>
        <authorList>
            <person name="Kook J.-K."/>
            <person name="Park S.-N."/>
            <person name="Lim Y.K."/>
        </authorList>
    </citation>
    <scope>NUCLEOTIDE SEQUENCE [LARGE SCALE GENOMIC DNA]</scope>
    <source>
        <strain evidence="1 2">KCOM 3021</strain>
    </source>
</reference>
<name>A0A3P3U5Z8_9BACL</name>